<evidence type="ECO:0000313" key="3">
    <source>
        <dbReference type="Proteomes" id="UP000254841"/>
    </source>
</evidence>
<dbReference type="GO" id="GO:0003676">
    <property type="term" value="F:nucleic acid binding"/>
    <property type="evidence" value="ECO:0007669"/>
    <property type="project" value="InterPro"/>
</dbReference>
<dbReference type="Gene3D" id="3.30.420.10">
    <property type="entry name" value="Ribonuclease H-like superfamily/Ribonuclease H"/>
    <property type="match status" value="1"/>
</dbReference>
<dbReference type="EMBL" id="UGHV01000001">
    <property type="protein sequence ID" value="STO97617.1"/>
    <property type="molecule type" value="Genomic_DNA"/>
</dbReference>
<gene>
    <name evidence="2" type="ORF">NCTC12410_01450</name>
</gene>
<dbReference type="InterPro" id="IPR036397">
    <property type="entry name" value="RNaseH_sf"/>
</dbReference>
<evidence type="ECO:0000313" key="2">
    <source>
        <dbReference type="EMBL" id="STO97617.1"/>
    </source>
</evidence>
<organism evidence="2 3">
    <name type="scientific">Helicobacter canis</name>
    <dbReference type="NCBI Taxonomy" id="29419"/>
    <lineage>
        <taxon>Bacteria</taxon>
        <taxon>Pseudomonadati</taxon>
        <taxon>Campylobacterota</taxon>
        <taxon>Epsilonproteobacteria</taxon>
        <taxon>Campylobacterales</taxon>
        <taxon>Helicobacteraceae</taxon>
        <taxon>Helicobacter</taxon>
    </lineage>
</organism>
<protein>
    <submittedName>
        <fullName evidence="2">Putative polysaccharide biosynthesis protein</fullName>
    </submittedName>
</protein>
<dbReference type="InterPro" id="IPR012337">
    <property type="entry name" value="RNaseH-like_sf"/>
</dbReference>
<dbReference type="InterPro" id="IPR019288">
    <property type="entry name" value="3'-5'_exonuclease_PolB-like"/>
</dbReference>
<sequence>MICVFDIETIPDVAQIAQAYNLDGKSALEICTYAFNAQLEKSGSTFLPLYWHRVIAISSVVCDDYGKFAKVGSFGKSASENLVYDEAGIDKLEQCLIEEFLQFLNTKEPRLVSFNGRGFDMPVLLLRAMRYNCSAFRFFEAQNYARTKSKWENYRARYSEYWHTDLLDSLGNFGSTRALTLDGVCKMLGIVGKYDVSGGDVYELFYKQKALDVINHYCQSDVLNTYWLYLKYAILKGELQSEEYGVILEDFASKLDSNAPYARVFKEQIACEITKLQGL</sequence>
<dbReference type="RefSeq" id="WP_115011841.1">
    <property type="nucleotide sequence ID" value="NZ_UGHV01000001.1"/>
</dbReference>
<reference evidence="2 3" key="1">
    <citation type="submission" date="2018-06" db="EMBL/GenBank/DDBJ databases">
        <authorList>
            <consortium name="Pathogen Informatics"/>
            <person name="Doyle S."/>
        </authorList>
    </citation>
    <scope>NUCLEOTIDE SEQUENCE [LARGE SCALE GENOMIC DNA]</scope>
    <source>
        <strain evidence="2 3">NCTC12410</strain>
    </source>
</reference>
<name>A0A377J545_9HELI</name>
<dbReference type="AlphaFoldDB" id="A0A377J545"/>
<dbReference type="Proteomes" id="UP000254841">
    <property type="component" value="Unassembled WGS sequence"/>
</dbReference>
<accession>A0A377J545</accession>
<proteinExistence type="predicted"/>
<evidence type="ECO:0000259" key="1">
    <source>
        <dbReference type="Pfam" id="PF10108"/>
    </source>
</evidence>
<dbReference type="CDD" id="cd05782">
    <property type="entry name" value="DNA_polB_like1_exo"/>
    <property type="match status" value="1"/>
</dbReference>
<dbReference type="Pfam" id="PF10108">
    <property type="entry name" value="DNA_pol_B_exo2"/>
    <property type="match status" value="1"/>
</dbReference>
<dbReference type="OrthoDB" id="13288at2"/>
<dbReference type="SUPFAM" id="SSF53098">
    <property type="entry name" value="Ribonuclease H-like"/>
    <property type="match status" value="1"/>
</dbReference>
<feature type="domain" description="Predicted 3'-5' exonuclease PolB-like" evidence="1">
    <location>
        <begin position="44"/>
        <end position="267"/>
    </location>
</feature>